<evidence type="ECO:0000313" key="2">
    <source>
        <dbReference type="EMBL" id="CAH0017721.1"/>
    </source>
</evidence>
<proteinExistence type="predicted"/>
<dbReference type="AlphaFoldDB" id="A0A9N9YHL0"/>
<dbReference type="Proteomes" id="UP000696573">
    <property type="component" value="Unassembled WGS sequence"/>
</dbReference>
<evidence type="ECO:0000256" key="1">
    <source>
        <dbReference type="SAM" id="MobiDB-lite"/>
    </source>
</evidence>
<evidence type="ECO:0000313" key="3">
    <source>
        <dbReference type="Proteomes" id="UP000696573"/>
    </source>
</evidence>
<gene>
    <name evidence="2" type="ORF">CRHIZ90672A_00016136</name>
</gene>
<reference evidence="2" key="1">
    <citation type="submission" date="2021-10" db="EMBL/GenBank/DDBJ databases">
        <authorList>
            <person name="Piombo E."/>
        </authorList>
    </citation>
    <scope>NUCLEOTIDE SEQUENCE</scope>
</reference>
<sequence>MITTLSNIPWASEVETATAQAHSPLCLHAKDSSICGEWAYWTIQLRCPTIWKQRGDVPEWVFPKAPVSYEIYSKTHLNAKKSSLGELVGTIQQPAPVDRIEPVLAGYNWTQQMVPSRLQTRSQPPKTAPLESIHYEPSGNSDEDSEAVKKVNAELEELEKSYDRQSADEKRANELEYQMNLDTLRSMERSREFIGTIRHDRDYIIKRHYNN</sequence>
<comment type="caution">
    <text evidence="2">The sequence shown here is derived from an EMBL/GenBank/DDBJ whole genome shotgun (WGS) entry which is preliminary data.</text>
</comment>
<organism evidence="2 3">
    <name type="scientific">Clonostachys rhizophaga</name>
    <dbReference type="NCBI Taxonomy" id="160324"/>
    <lineage>
        <taxon>Eukaryota</taxon>
        <taxon>Fungi</taxon>
        <taxon>Dikarya</taxon>
        <taxon>Ascomycota</taxon>
        <taxon>Pezizomycotina</taxon>
        <taxon>Sordariomycetes</taxon>
        <taxon>Hypocreomycetidae</taxon>
        <taxon>Hypocreales</taxon>
        <taxon>Bionectriaceae</taxon>
        <taxon>Clonostachys</taxon>
    </lineage>
</organism>
<accession>A0A9N9YHL0</accession>
<feature type="compositionally biased region" description="Polar residues" evidence="1">
    <location>
        <begin position="115"/>
        <end position="125"/>
    </location>
</feature>
<feature type="region of interest" description="Disordered" evidence="1">
    <location>
        <begin position="115"/>
        <end position="148"/>
    </location>
</feature>
<protein>
    <submittedName>
        <fullName evidence="2">Uncharacterized protein</fullName>
    </submittedName>
</protein>
<dbReference type="OrthoDB" id="5145494at2759"/>
<keyword evidence="3" id="KW-1185">Reference proteome</keyword>
<dbReference type="EMBL" id="CABFNQ020000521">
    <property type="protein sequence ID" value="CAH0017721.1"/>
    <property type="molecule type" value="Genomic_DNA"/>
</dbReference>
<name>A0A9N9YHL0_9HYPO</name>